<dbReference type="GO" id="GO:0006816">
    <property type="term" value="P:calcium ion transport"/>
    <property type="evidence" value="ECO:0007669"/>
    <property type="project" value="UniProtKB-KW"/>
</dbReference>
<keyword evidence="2" id="KW-0813">Transport</keyword>
<evidence type="ECO:0000256" key="7">
    <source>
        <dbReference type="ARBA" id="ARBA00023136"/>
    </source>
</evidence>
<feature type="transmembrane region" description="Helical" evidence="8">
    <location>
        <begin position="55"/>
        <end position="73"/>
    </location>
</feature>
<dbReference type="InterPro" id="IPR051359">
    <property type="entry name" value="CaCA_antiporter"/>
</dbReference>
<comment type="subcellular location">
    <subcellularLocation>
        <location evidence="1">Membrane</location>
        <topology evidence="1">Multi-pass membrane protein</topology>
    </subcellularLocation>
</comment>
<dbReference type="GO" id="GO:0016020">
    <property type="term" value="C:membrane"/>
    <property type="evidence" value="ECO:0007669"/>
    <property type="project" value="UniProtKB-SubCell"/>
</dbReference>
<dbReference type="AlphaFoldDB" id="A0ABD2QEA6"/>
<dbReference type="InterPro" id="IPR044880">
    <property type="entry name" value="NCX_ion-bd_dom_sf"/>
</dbReference>
<reference evidence="10 11" key="1">
    <citation type="submission" date="2024-11" db="EMBL/GenBank/DDBJ databases">
        <title>Adaptive evolution of stress response genes in parasites aligns with host niche diversity.</title>
        <authorList>
            <person name="Hahn C."/>
            <person name="Resl P."/>
        </authorList>
    </citation>
    <scope>NUCLEOTIDE SEQUENCE [LARGE SCALE GENOMIC DNA]</scope>
    <source>
        <strain evidence="10">EGGRZ-B1_66</strain>
        <tissue evidence="10">Body</tissue>
    </source>
</reference>
<proteinExistence type="predicted"/>
<sequence length="228" mass="24896">MTENNTPLATHDLAEDISEITLPVAIVPIILGSVIATIVYCTSRWYTPPNFYHRPFFALLGFITSIIWIYMLANELVNSLETLGIVWGISEAILGLTFMALASSIGDIMSNCLLAKNGYPRIAYAACMGAPIFNLLIGAGVPYTIKIFRRANKDAPFSFTLTQAVLFALLLGVLVMNVLVAMCTNWTLPRLYGALLILIYVSFVTVAVLIEVNIIGSPSSWKLLTGVE</sequence>
<gene>
    <name evidence="10" type="ORF">Ciccas_004283</name>
</gene>
<keyword evidence="4" id="KW-0406">Ion transport</keyword>
<feature type="transmembrane region" description="Helical" evidence="8">
    <location>
        <begin position="122"/>
        <end position="145"/>
    </location>
</feature>
<evidence type="ECO:0000256" key="2">
    <source>
        <dbReference type="ARBA" id="ARBA00022448"/>
    </source>
</evidence>
<keyword evidence="7 8" id="KW-0472">Membrane</keyword>
<evidence type="ECO:0000256" key="8">
    <source>
        <dbReference type="SAM" id="Phobius"/>
    </source>
</evidence>
<accession>A0ABD2QEA6</accession>
<dbReference type="PANTHER" id="PTHR12266:SF0">
    <property type="entry name" value="MITOCHONDRIAL SODIUM_CALCIUM EXCHANGER PROTEIN"/>
    <property type="match status" value="1"/>
</dbReference>
<evidence type="ECO:0000256" key="4">
    <source>
        <dbReference type="ARBA" id="ARBA00022568"/>
    </source>
</evidence>
<evidence type="ECO:0000256" key="3">
    <source>
        <dbReference type="ARBA" id="ARBA00022449"/>
    </source>
</evidence>
<keyword evidence="4" id="KW-0106">Calcium</keyword>
<evidence type="ECO:0000313" key="11">
    <source>
        <dbReference type="Proteomes" id="UP001626550"/>
    </source>
</evidence>
<dbReference type="PANTHER" id="PTHR12266">
    <property type="entry name" value="NA+/CA2+ K+ INDEPENDENT EXCHANGER"/>
    <property type="match status" value="1"/>
</dbReference>
<keyword evidence="6 8" id="KW-1133">Transmembrane helix</keyword>
<dbReference type="Proteomes" id="UP001626550">
    <property type="component" value="Unassembled WGS sequence"/>
</dbReference>
<dbReference type="GO" id="GO:0015297">
    <property type="term" value="F:antiporter activity"/>
    <property type="evidence" value="ECO:0007669"/>
    <property type="project" value="UniProtKB-KW"/>
</dbReference>
<dbReference type="EMBL" id="JBJKFK010000437">
    <property type="protein sequence ID" value="KAL3317066.1"/>
    <property type="molecule type" value="Genomic_DNA"/>
</dbReference>
<protein>
    <recommendedName>
        <fullName evidence="9">Sodium/calcium exchanger membrane region domain-containing protein</fullName>
    </recommendedName>
</protein>
<feature type="transmembrane region" description="Helical" evidence="8">
    <location>
        <begin position="85"/>
        <end position="110"/>
    </location>
</feature>
<feature type="transmembrane region" description="Helical" evidence="8">
    <location>
        <begin position="157"/>
        <end position="179"/>
    </location>
</feature>
<dbReference type="Pfam" id="PF01699">
    <property type="entry name" value="Na_Ca_ex"/>
    <property type="match status" value="1"/>
</dbReference>
<feature type="domain" description="Sodium/calcium exchanger membrane region" evidence="9">
    <location>
        <begin position="58"/>
        <end position="207"/>
    </location>
</feature>
<keyword evidence="5 8" id="KW-0812">Transmembrane</keyword>
<evidence type="ECO:0000256" key="1">
    <source>
        <dbReference type="ARBA" id="ARBA00004141"/>
    </source>
</evidence>
<dbReference type="InterPro" id="IPR004837">
    <property type="entry name" value="NaCa_Exmemb"/>
</dbReference>
<keyword evidence="11" id="KW-1185">Reference proteome</keyword>
<keyword evidence="4" id="KW-0109">Calcium transport</keyword>
<evidence type="ECO:0000259" key="9">
    <source>
        <dbReference type="Pfam" id="PF01699"/>
    </source>
</evidence>
<keyword evidence="3" id="KW-0050">Antiport</keyword>
<comment type="caution">
    <text evidence="10">The sequence shown here is derived from an EMBL/GenBank/DDBJ whole genome shotgun (WGS) entry which is preliminary data.</text>
</comment>
<name>A0ABD2QEA6_9PLAT</name>
<feature type="transmembrane region" description="Helical" evidence="8">
    <location>
        <begin position="191"/>
        <end position="215"/>
    </location>
</feature>
<evidence type="ECO:0000256" key="5">
    <source>
        <dbReference type="ARBA" id="ARBA00022692"/>
    </source>
</evidence>
<evidence type="ECO:0000313" key="10">
    <source>
        <dbReference type="EMBL" id="KAL3317066.1"/>
    </source>
</evidence>
<organism evidence="10 11">
    <name type="scientific">Cichlidogyrus casuarinus</name>
    <dbReference type="NCBI Taxonomy" id="1844966"/>
    <lineage>
        <taxon>Eukaryota</taxon>
        <taxon>Metazoa</taxon>
        <taxon>Spiralia</taxon>
        <taxon>Lophotrochozoa</taxon>
        <taxon>Platyhelminthes</taxon>
        <taxon>Monogenea</taxon>
        <taxon>Monopisthocotylea</taxon>
        <taxon>Dactylogyridea</taxon>
        <taxon>Ancyrocephalidae</taxon>
        <taxon>Cichlidogyrus</taxon>
    </lineage>
</organism>
<evidence type="ECO:0000256" key="6">
    <source>
        <dbReference type="ARBA" id="ARBA00022989"/>
    </source>
</evidence>
<dbReference type="Gene3D" id="1.20.1420.30">
    <property type="entry name" value="NCX, central ion-binding region"/>
    <property type="match status" value="1"/>
</dbReference>
<feature type="transmembrane region" description="Helical" evidence="8">
    <location>
        <begin position="20"/>
        <end position="43"/>
    </location>
</feature>